<dbReference type="Proteomes" id="UP000462152">
    <property type="component" value="Unassembled WGS sequence"/>
</dbReference>
<dbReference type="AlphaFoldDB" id="A0A7K1LF56"/>
<keyword evidence="3" id="KW-1185">Reference proteome</keyword>
<accession>A0A7K1LF56</accession>
<sequence length="383" mass="41204">MTWSSPLLSLDGAVEAGGQDSGVAAHYGDPIREQRGLARATVERPVAVDLSNRGVVSVSGEDRASWLTTLSSQVIDGLPAGASTETTLLSGQGRIEYQPHVVVSEDMVWLIVEAGQNEGLAEFLESMRFMLRVDVRDETADVAVIGSTVDLRGRAGVPAEAVAWQDPWPQIGVGGTTYAGTSPHPGEGWQYWEILVRKSDLASLRPEWAGTMALEALRIEAWRPRYATEVDARTIPHELDLMRTAVHMSKGCYKGQETIARVHNLGHPPRRLVFLDLDGSEHTLPEPGSEVFAVGGKRAVGRITSAALHHEAGPIALAVIKRTVDPEAQLVVRDDTSHVAAEDAGDDSPEPAVVEYAAAQTVIVSPDAGQAVGRRNRDDFLKP</sequence>
<name>A0A7K1LF56_9MICC</name>
<dbReference type="PANTHER" id="PTHR22602">
    <property type="entry name" value="TRANSFERASE CAF17, MITOCHONDRIAL-RELATED"/>
    <property type="match status" value="1"/>
</dbReference>
<organism evidence="2 3">
    <name type="scientific">Rothia koreensis</name>
    <dbReference type="NCBI Taxonomy" id="592378"/>
    <lineage>
        <taxon>Bacteria</taxon>
        <taxon>Bacillati</taxon>
        <taxon>Actinomycetota</taxon>
        <taxon>Actinomycetes</taxon>
        <taxon>Micrococcales</taxon>
        <taxon>Micrococcaceae</taxon>
        <taxon>Rothia</taxon>
    </lineage>
</organism>
<dbReference type="RefSeq" id="WP_129313858.1">
    <property type="nucleotide sequence ID" value="NZ_NOIQ01000001.1"/>
</dbReference>
<dbReference type="SUPFAM" id="SSF103025">
    <property type="entry name" value="Folate-binding domain"/>
    <property type="match status" value="1"/>
</dbReference>
<dbReference type="InterPro" id="IPR027266">
    <property type="entry name" value="TrmE/GcvT-like"/>
</dbReference>
<evidence type="ECO:0000313" key="2">
    <source>
        <dbReference type="EMBL" id="MUN53740.1"/>
    </source>
</evidence>
<dbReference type="InterPro" id="IPR017703">
    <property type="entry name" value="YgfZ/GCV_T_CS"/>
</dbReference>
<comment type="caution">
    <text evidence="2">The sequence shown here is derived from an EMBL/GenBank/DDBJ whole genome shotgun (WGS) entry which is preliminary data.</text>
</comment>
<evidence type="ECO:0000313" key="3">
    <source>
        <dbReference type="Proteomes" id="UP000462152"/>
    </source>
</evidence>
<dbReference type="PANTHER" id="PTHR22602:SF0">
    <property type="entry name" value="TRANSFERASE CAF17, MITOCHONDRIAL-RELATED"/>
    <property type="match status" value="1"/>
</dbReference>
<dbReference type="EMBL" id="WOGT01000001">
    <property type="protein sequence ID" value="MUN53740.1"/>
    <property type="molecule type" value="Genomic_DNA"/>
</dbReference>
<reference evidence="2 3" key="1">
    <citation type="submission" date="2019-12" db="EMBL/GenBank/DDBJ databases">
        <authorList>
            <person name="Li J."/>
            <person name="Shi Y."/>
            <person name="Xu G."/>
            <person name="Xiao D."/>
            <person name="Ran X."/>
        </authorList>
    </citation>
    <scope>NUCLEOTIDE SEQUENCE [LARGE SCALE GENOMIC DNA]</scope>
    <source>
        <strain evidence="2 3">JCM 15915</strain>
    </source>
</reference>
<dbReference type="InterPro" id="IPR045179">
    <property type="entry name" value="YgfZ/GcvT"/>
</dbReference>
<keyword evidence="1" id="KW-0809">Transit peptide</keyword>
<dbReference type="OrthoDB" id="9796287at2"/>
<gene>
    <name evidence="2" type="ORF">GMA10_00605</name>
</gene>
<dbReference type="NCBIfam" id="TIGR03317">
    <property type="entry name" value="ygfZ_signature"/>
    <property type="match status" value="1"/>
</dbReference>
<proteinExistence type="predicted"/>
<dbReference type="Gene3D" id="3.30.1360.120">
    <property type="entry name" value="Probable tRNA modification gtpase trme, domain 1"/>
    <property type="match status" value="1"/>
</dbReference>
<evidence type="ECO:0000256" key="1">
    <source>
        <dbReference type="ARBA" id="ARBA00022946"/>
    </source>
</evidence>
<dbReference type="GO" id="GO:0016226">
    <property type="term" value="P:iron-sulfur cluster assembly"/>
    <property type="evidence" value="ECO:0007669"/>
    <property type="project" value="TreeGrafter"/>
</dbReference>
<protein>
    <submittedName>
        <fullName evidence="2">Folate-binding protein</fullName>
    </submittedName>
</protein>